<organism evidence="17 18">
    <name type="scientific">Fervidobacterium gondwanense DSM 13020</name>
    <dbReference type="NCBI Taxonomy" id="1121883"/>
    <lineage>
        <taxon>Bacteria</taxon>
        <taxon>Thermotogati</taxon>
        <taxon>Thermotogota</taxon>
        <taxon>Thermotogae</taxon>
        <taxon>Thermotogales</taxon>
        <taxon>Fervidobacteriaceae</taxon>
        <taxon>Fervidobacterium</taxon>
    </lineage>
</organism>
<evidence type="ECO:0000256" key="3">
    <source>
        <dbReference type="ARBA" id="ARBA00004496"/>
    </source>
</evidence>
<protein>
    <recommendedName>
        <fullName evidence="15 16">Type III pantothenate kinase</fullName>
        <ecNumber evidence="6 16">2.7.1.33</ecNumber>
    </recommendedName>
    <alternativeName>
        <fullName evidence="16">PanK-III</fullName>
    </alternativeName>
    <alternativeName>
        <fullName evidence="16">Pantothenic acid kinase</fullName>
    </alternativeName>
</protein>
<evidence type="ECO:0000256" key="16">
    <source>
        <dbReference type="HAMAP-Rule" id="MF_01274"/>
    </source>
</evidence>
<keyword evidence="11 16" id="KW-0067">ATP-binding</keyword>
<dbReference type="EC" id="2.7.1.33" evidence="6 16"/>
<feature type="binding site" evidence="16">
    <location>
        <position position="179"/>
    </location>
    <ligand>
        <name>substrate</name>
    </ligand>
</feature>
<feature type="binding site" evidence="16">
    <location>
        <position position="125"/>
    </location>
    <ligand>
        <name>K(+)</name>
        <dbReference type="ChEBI" id="CHEBI:29103"/>
    </ligand>
</feature>
<comment type="subcellular location">
    <subcellularLocation>
        <location evidence="3 16">Cytoplasm</location>
    </subcellularLocation>
</comment>
<feature type="binding site" evidence="16">
    <location>
        <begin position="6"/>
        <end position="13"/>
    </location>
    <ligand>
        <name>ATP</name>
        <dbReference type="ChEBI" id="CHEBI:30616"/>
    </ligand>
</feature>
<keyword evidence="9 16" id="KW-0547">Nucleotide-binding</keyword>
<feature type="binding site" evidence="16">
    <location>
        <begin position="103"/>
        <end position="106"/>
    </location>
    <ligand>
        <name>substrate</name>
    </ligand>
</feature>
<dbReference type="STRING" id="1121883.SAMN02745226_01226"/>
<dbReference type="SUPFAM" id="SSF53067">
    <property type="entry name" value="Actin-like ATPase domain"/>
    <property type="match status" value="2"/>
</dbReference>
<dbReference type="PANTHER" id="PTHR34265:SF1">
    <property type="entry name" value="TYPE III PANTOTHENATE KINASE"/>
    <property type="match status" value="1"/>
</dbReference>
<dbReference type="Proteomes" id="UP000184207">
    <property type="component" value="Unassembled WGS sequence"/>
</dbReference>
<keyword evidence="12 16" id="KW-0630">Potassium</keyword>
<accession>A0A1M7SUB5</accession>
<dbReference type="GO" id="GO:0005737">
    <property type="term" value="C:cytoplasm"/>
    <property type="evidence" value="ECO:0007669"/>
    <property type="project" value="UniProtKB-SubCell"/>
</dbReference>
<dbReference type="InterPro" id="IPR043129">
    <property type="entry name" value="ATPase_NBD"/>
</dbReference>
<dbReference type="GO" id="GO:0004594">
    <property type="term" value="F:pantothenate kinase activity"/>
    <property type="evidence" value="ECO:0007669"/>
    <property type="project" value="UniProtKB-UniRule"/>
</dbReference>
<reference evidence="18" key="1">
    <citation type="submission" date="2016-12" db="EMBL/GenBank/DDBJ databases">
        <authorList>
            <person name="Varghese N."/>
            <person name="Submissions S."/>
        </authorList>
    </citation>
    <scope>NUCLEOTIDE SEQUENCE [LARGE SCALE GENOMIC DNA]</scope>
    <source>
        <strain evidence="18">DSM 13020</strain>
    </source>
</reference>
<evidence type="ECO:0000313" key="17">
    <source>
        <dbReference type="EMBL" id="SHN61998.1"/>
    </source>
</evidence>
<evidence type="ECO:0000256" key="11">
    <source>
        <dbReference type="ARBA" id="ARBA00022840"/>
    </source>
</evidence>
<dbReference type="Pfam" id="PF03309">
    <property type="entry name" value="Pan_kinase"/>
    <property type="match status" value="1"/>
</dbReference>
<comment type="pathway">
    <text evidence="4 16">Cofactor biosynthesis; coenzyme A biosynthesis; CoA from (R)-pantothenate: step 1/5.</text>
</comment>
<sequence>MVLLFDVGNTHTTVALTRNGKEFEKYRLSTVRYETEDELYAFLKSFYKEYIENIPIVVSSVVPSMNVIFEYFAEKYGNGQVYFVSALGYDKIKWNVSYPKEIGADRVADVIAAYKDYGENCIVIDYGTAITIEVIKDGSYEGGAILPGFAMMINALFKGTAKLPLVEIKPYNGFIGKDTESNIQIGTINATVGAIKYVIENIVKEYQTQPVIIHTGGQSVFVKDIVEGIVDKDLTLKGMYYFYEETKNSTR</sequence>
<keyword evidence="7 16" id="KW-0963">Cytoplasm</keyword>
<evidence type="ECO:0000256" key="4">
    <source>
        <dbReference type="ARBA" id="ARBA00005225"/>
    </source>
</evidence>
<evidence type="ECO:0000256" key="2">
    <source>
        <dbReference type="ARBA" id="ARBA00001958"/>
    </source>
</evidence>
<feature type="binding site" evidence="16">
    <location>
        <position position="128"/>
    </location>
    <ligand>
        <name>ATP</name>
        <dbReference type="ChEBI" id="CHEBI:30616"/>
    </ligand>
</feature>
<keyword evidence="16" id="KW-0479">Metal-binding</keyword>
<keyword evidence="18" id="KW-1185">Reference proteome</keyword>
<name>A0A1M7SUB5_FERGO</name>
<dbReference type="HAMAP" id="MF_01274">
    <property type="entry name" value="Pantothen_kinase_3"/>
    <property type="match status" value="1"/>
</dbReference>
<evidence type="ECO:0000256" key="10">
    <source>
        <dbReference type="ARBA" id="ARBA00022777"/>
    </source>
</evidence>
<dbReference type="GO" id="GO:0015937">
    <property type="term" value="P:coenzyme A biosynthetic process"/>
    <property type="evidence" value="ECO:0007669"/>
    <property type="project" value="UniProtKB-UniRule"/>
</dbReference>
<dbReference type="NCBIfam" id="TIGR00671">
    <property type="entry name" value="baf"/>
    <property type="match status" value="1"/>
</dbReference>
<dbReference type="EMBL" id="FRDJ01000006">
    <property type="protein sequence ID" value="SHN61998.1"/>
    <property type="molecule type" value="Genomic_DNA"/>
</dbReference>
<evidence type="ECO:0000313" key="18">
    <source>
        <dbReference type="Proteomes" id="UP000184207"/>
    </source>
</evidence>
<dbReference type="CDD" id="cd24015">
    <property type="entry name" value="ASKHA_NBD_PanK-III"/>
    <property type="match status" value="1"/>
</dbReference>
<keyword evidence="13 16" id="KW-0173">Coenzyme A biosynthesis</keyword>
<keyword evidence="8 16" id="KW-0808">Transferase</keyword>
<gene>
    <name evidence="16" type="primary">coaX</name>
    <name evidence="17" type="ORF">SAMN02745226_01226</name>
</gene>
<dbReference type="GO" id="GO:0046872">
    <property type="term" value="F:metal ion binding"/>
    <property type="evidence" value="ECO:0007669"/>
    <property type="project" value="UniProtKB-KW"/>
</dbReference>
<evidence type="ECO:0000256" key="6">
    <source>
        <dbReference type="ARBA" id="ARBA00012102"/>
    </source>
</evidence>
<dbReference type="AlphaFoldDB" id="A0A1M7SUB5"/>
<evidence type="ECO:0000256" key="1">
    <source>
        <dbReference type="ARBA" id="ARBA00001206"/>
    </source>
</evidence>
<comment type="subunit">
    <text evidence="5 16">Homodimer.</text>
</comment>
<evidence type="ECO:0000256" key="9">
    <source>
        <dbReference type="ARBA" id="ARBA00022741"/>
    </source>
</evidence>
<keyword evidence="10 16" id="KW-0418">Kinase</keyword>
<evidence type="ECO:0000256" key="8">
    <source>
        <dbReference type="ARBA" id="ARBA00022679"/>
    </source>
</evidence>
<comment type="function">
    <text evidence="16">Catalyzes the phosphorylation of pantothenate (Pan), the first step in CoA biosynthesis.</text>
</comment>
<dbReference type="Gene3D" id="3.30.420.40">
    <property type="match status" value="2"/>
</dbReference>
<dbReference type="GO" id="GO:0005524">
    <property type="term" value="F:ATP binding"/>
    <property type="evidence" value="ECO:0007669"/>
    <property type="project" value="UniProtKB-UniRule"/>
</dbReference>
<evidence type="ECO:0000256" key="12">
    <source>
        <dbReference type="ARBA" id="ARBA00022958"/>
    </source>
</evidence>
<dbReference type="NCBIfam" id="NF009848">
    <property type="entry name" value="PRK13318.1-6"/>
    <property type="match status" value="1"/>
</dbReference>
<comment type="caution">
    <text evidence="16">Lacks conserved residue(s) required for the propagation of feature annotation.</text>
</comment>
<evidence type="ECO:0000256" key="7">
    <source>
        <dbReference type="ARBA" id="ARBA00022490"/>
    </source>
</evidence>
<evidence type="ECO:0000256" key="14">
    <source>
        <dbReference type="ARBA" id="ARBA00038036"/>
    </source>
</evidence>
<evidence type="ECO:0000256" key="15">
    <source>
        <dbReference type="ARBA" id="ARBA00040883"/>
    </source>
</evidence>
<evidence type="ECO:0000256" key="5">
    <source>
        <dbReference type="ARBA" id="ARBA00011738"/>
    </source>
</evidence>
<dbReference type="OrthoDB" id="9804707at2"/>
<dbReference type="RefSeq" id="WP_072759482.1">
    <property type="nucleotide sequence ID" value="NZ_FRDJ01000006.1"/>
</dbReference>
<comment type="similarity">
    <text evidence="14 16">Belongs to the type III pantothenate kinase family.</text>
</comment>
<evidence type="ECO:0000256" key="13">
    <source>
        <dbReference type="ARBA" id="ARBA00022993"/>
    </source>
</evidence>
<dbReference type="InterPro" id="IPR004619">
    <property type="entry name" value="Type_III_PanK"/>
</dbReference>
<dbReference type="UniPathway" id="UPA00241">
    <property type="reaction ID" value="UER00352"/>
</dbReference>
<feature type="active site" description="Proton acceptor" evidence="16">
    <location>
        <position position="105"/>
    </location>
</feature>
<dbReference type="PANTHER" id="PTHR34265">
    <property type="entry name" value="TYPE III PANTOTHENATE KINASE"/>
    <property type="match status" value="1"/>
</dbReference>
<proteinExistence type="inferred from homology"/>
<comment type="cofactor">
    <cofactor evidence="16">
        <name>NH4(+)</name>
        <dbReference type="ChEBI" id="CHEBI:28938"/>
    </cofactor>
    <cofactor evidence="16">
        <name>K(+)</name>
        <dbReference type="ChEBI" id="CHEBI:29103"/>
    </cofactor>
    <text evidence="16">A monovalent cation. Ammonium or potassium.</text>
</comment>
<comment type="catalytic activity">
    <reaction evidence="1 16">
        <text>(R)-pantothenate + ATP = (R)-4'-phosphopantothenate + ADP + H(+)</text>
        <dbReference type="Rhea" id="RHEA:16373"/>
        <dbReference type="ChEBI" id="CHEBI:10986"/>
        <dbReference type="ChEBI" id="CHEBI:15378"/>
        <dbReference type="ChEBI" id="CHEBI:29032"/>
        <dbReference type="ChEBI" id="CHEBI:30616"/>
        <dbReference type="ChEBI" id="CHEBI:456216"/>
        <dbReference type="EC" id="2.7.1.33"/>
    </reaction>
</comment>
<comment type="cofactor">
    <cofactor evidence="2">
        <name>K(+)</name>
        <dbReference type="ChEBI" id="CHEBI:29103"/>
    </cofactor>
</comment>